<name>A4XFP2_CALS8</name>
<protein>
    <submittedName>
        <fullName evidence="1">Uncharacterized protein</fullName>
    </submittedName>
</protein>
<dbReference type="AlphaFoldDB" id="A4XFP2"/>
<keyword evidence="2" id="KW-1185">Reference proteome</keyword>
<proteinExistence type="predicted"/>
<evidence type="ECO:0000313" key="2">
    <source>
        <dbReference type="Proteomes" id="UP000000256"/>
    </source>
</evidence>
<dbReference type="KEGG" id="csc:Csac_0073"/>
<evidence type="ECO:0000313" key="1">
    <source>
        <dbReference type="EMBL" id="ABP65727.1"/>
    </source>
</evidence>
<dbReference type="Proteomes" id="UP000000256">
    <property type="component" value="Chromosome"/>
</dbReference>
<accession>A4XFP2</accession>
<sequence>MGTVTCSVLVGTSHQNHGGIIPEYILNLWENDKPAWVLRKISQENRFEDDKKNSTDSTIVWIPTVENMFEDALLMIGIYILRDKNLVELAKKYFKKDLSERLMLYQDIDQQNLEKLYETCRKITANYKIVVSVLDDSSINKERLKCLYDYSMDCEVLKTIYIREFSAWTGRQEIRGSLEEN</sequence>
<dbReference type="eggNOG" id="ENOG5033GVF">
    <property type="taxonomic scope" value="Bacteria"/>
</dbReference>
<dbReference type="HOGENOM" id="CLU_1451434_0_0_9"/>
<gene>
    <name evidence="1" type="ordered locus">Csac_0073</name>
</gene>
<reference evidence="1 2" key="1">
    <citation type="journal article" date="2008" name="Appl. Environ. Microbiol.">
        <title>Hydrogenomics of the extremely thermophilic bacterium Caldicellulosiruptor saccharolyticus.</title>
        <authorList>
            <person name="van de Werken H.J."/>
            <person name="Verhaart M.R."/>
            <person name="VanFossen A.L."/>
            <person name="Willquist K."/>
            <person name="Lewis D.L."/>
            <person name="Nichols J.D."/>
            <person name="Goorissen H.P."/>
            <person name="Mongodin E.F."/>
            <person name="Nelson K.E."/>
            <person name="van Niel E.W."/>
            <person name="Stams A.J."/>
            <person name="Ward D.E."/>
            <person name="de Vos W.M."/>
            <person name="van der Oost J."/>
            <person name="Kelly R.M."/>
            <person name="Kengen S.W."/>
        </authorList>
    </citation>
    <scope>NUCLEOTIDE SEQUENCE [LARGE SCALE GENOMIC DNA]</scope>
    <source>
        <strain evidence="2">ATCC 43494 / DSM 8903 / Tp8T 6331</strain>
    </source>
</reference>
<dbReference type="RefSeq" id="WP_011915691.1">
    <property type="nucleotide sequence ID" value="NC_009437.1"/>
</dbReference>
<dbReference type="EMBL" id="CP000679">
    <property type="protein sequence ID" value="ABP65727.1"/>
    <property type="molecule type" value="Genomic_DNA"/>
</dbReference>
<organism evidence="1 2">
    <name type="scientific">Caldicellulosiruptor saccharolyticus (strain ATCC 43494 / DSM 8903 / Tp8T 6331)</name>
    <dbReference type="NCBI Taxonomy" id="351627"/>
    <lineage>
        <taxon>Bacteria</taxon>
        <taxon>Bacillati</taxon>
        <taxon>Bacillota</taxon>
        <taxon>Bacillota incertae sedis</taxon>
        <taxon>Caldicellulosiruptorales</taxon>
        <taxon>Caldicellulosiruptoraceae</taxon>
        <taxon>Caldicellulosiruptor</taxon>
    </lineage>
</organism>